<organism evidence="1">
    <name type="scientific">bioreactor metagenome</name>
    <dbReference type="NCBI Taxonomy" id="1076179"/>
    <lineage>
        <taxon>unclassified sequences</taxon>
        <taxon>metagenomes</taxon>
        <taxon>ecological metagenomes</taxon>
    </lineage>
</organism>
<accession>A0A644ZZ71</accession>
<gene>
    <name evidence="1" type="ORF">SDC9_92840</name>
</gene>
<reference evidence="1" key="1">
    <citation type="submission" date="2019-08" db="EMBL/GenBank/DDBJ databases">
        <authorList>
            <person name="Kucharzyk K."/>
            <person name="Murdoch R.W."/>
            <person name="Higgins S."/>
            <person name="Loffler F."/>
        </authorList>
    </citation>
    <scope>NUCLEOTIDE SEQUENCE</scope>
</reference>
<protein>
    <submittedName>
        <fullName evidence="1">Uncharacterized protein</fullName>
    </submittedName>
</protein>
<proteinExistence type="predicted"/>
<comment type="caution">
    <text evidence="1">The sequence shown here is derived from an EMBL/GenBank/DDBJ whole genome shotgun (WGS) entry which is preliminary data.</text>
</comment>
<evidence type="ECO:0000313" key="1">
    <source>
        <dbReference type="EMBL" id="MPM46142.1"/>
    </source>
</evidence>
<name>A0A644ZZ71_9ZZZZ</name>
<dbReference type="AlphaFoldDB" id="A0A644ZZ71"/>
<dbReference type="EMBL" id="VSSQ01011159">
    <property type="protein sequence ID" value="MPM46142.1"/>
    <property type="molecule type" value="Genomic_DNA"/>
</dbReference>
<sequence>MRQLILWVLLVGLSGIGFEFIIVSEIPLQNGFDGFSDCDLRLFSPPNRFWRVISEHKFISQTEGAVSSQKILF</sequence>